<accession>A0A8J2T3N6</accession>
<name>A0A8J2T3N6_9STRA</name>
<evidence type="ECO:0000313" key="1">
    <source>
        <dbReference type="EMBL" id="CAH0380264.1"/>
    </source>
</evidence>
<sequence length="328" mass="36749">MVFVRAAICYHCLRAPRRRRRRFAGAERGSRVSQGCLNLHCCRVRFSKNAPHYLYHVLERRHCLAEIVERGVGVIVEHCRVIRPHCERVNSGNRARLLGAALSAKRPDLFDVRCSQIVDPPINHTCVFGEERAWLDEASSLVVRYPDQVSTNEWSDALDYASYKGQTGGSYSRNLNHLWATGAIVLLWDTPIVEWYYPGLTEGATHLVVNAASAPEALDKANADPDALEALRAGARKVDDEHVCASCLADYFRRVFAAIRERVSYHLVLDDPSSVLRLAESEGACDAFYEAVVVRRVEAEGVYHDRVRRGCNLCAALRGEACRVEGVN</sequence>
<dbReference type="EMBL" id="CAKKNE010000006">
    <property type="protein sequence ID" value="CAH0380264.1"/>
    <property type="molecule type" value="Genomic_DNA"/>
</dbReference>
<keyword evidence="2" id="KW-1185">Reference proteome</keyword>
<organism evidence="1 2">
    <name type="scientific">Pelagomonas calceolata</name>
    <dbReference type="NCBI Taxonomy" id="35677"/>
    <lineage>
        <taxon>Eukaryota</taxon>
        <taxon>Sar</taxon>
        <taxon>Stramenopiles</taxon>
        <taxon>Ochrophyta</taxon>
        <taxon>Pelagophyceae</taxon>
        <taxon>Pelagomonadales</taxon>
        <taxon>Pelagomonadaceae</taxon>
        <taxon>Pelagomonas</taxon>
    </lineage>
</organism>
<proteinExistence type="predicted"/>
<reference evidence="1" key="1">
    <citation type="submission" date="2021-11" db="EMBL/GenBank/DDBJ databases">
        <authorList>
            <consortium name="Genoscope - CEA"/>
            <person name="William W."/>
        </authorList>
    </citation>
    <scope>NUCLEOTIDE SEQUENCE</scope>
</reference>
<evidence type="ECO:0000313" key="2">
    <source>
        <dbReference type="Proteomes" id="UP000789595"/>
    </source>
</evidence>
<protein>
    <recommendedName>
        <fullName evidence="3">Glycosyl transferase CAP10 domain-containing protein</fullName>
    </recommendedName>
</protein>
<evidence type="ECO:0008006" key="3">
    <source>
        <dbReference type="Google" id="ProtNLM"/>
    </source>
</evidence>
<gene>
    <name evidence="1" type="ORF">PECAL_6P19050</name>
</gene>
<comment type="caution">
    <text evidence="1">The sequence shown here is derived from an EMBL/GenBank/DDBJ whole genome shotgun (WGS) entry which is preliminary data.</text>
</comment>
<dbReference type="AlphaFoldDB" id="A0A8J2T3N6"/>
<dbReference type="Proteomes" id="UP000789595">
    <property type="component" value="Unassembled WGS sequence"/>
</dbReference>